<dbReference type="Gene3D" id="3.40.50.10840">
    <property type="entry name" value="Putative sugar-binding, N-terminal domain"/>
    <property type="match status" value="1"/>
</dbReference>
<keyword evidence="4 15" id="KW-0418">Kinase</keyword>
<dbReference type="EC" id="2.7.1.217" evidence="10"/>
<dbReference type="Pfam" id="PF07005">
    <property type="entry name" value="SBD_N"/>
    <property type="match status" value="1"/>
</dbReference>
<dbReference type="InterPro" id="IPR042213">
    <property type="entry name" value="NBD_C_sf"/>
</dbReference>
<keyword evidence="2 15" id="KW-0808">Transferase</keyword>
<evidence type="ECO:0000256" key="2">
    <source>
        <dbReference type="ARBA" id="ARBA00022679"/>
    </source>
</evidence>
<feature type="domain" description="Four-carbon acid sugar kinase nucleotide binding" evidence="14">
    <location>
        <begin position="252"/>
        <end position="410"/>
    </location>
</feature>
<comment type="catalytic activity">
    <reaction evidence="8">
        <text>3-dehydro-D-erythronate + ATP = 3-dehydro-4-O-phospho-D-erythronate + ADP + H(+)</text>
        <dbReference type="Rhea" id="RHEA:52556"/>
        <dbReference type="ChEBI" id="CHEBI:15378"/>
        <dbReference type="ChEBI" id="CHEBI:30616"/>
        <dbReference type="ChEBI" id="CHEBI:57958"/>
        <dbReference type="ChEBI" id="CHEBI:136593"/>
        <dbReference type="ChEBI" id="CHEBI:456216"/>
        <dbReference type="EC" id="2.7.1.217"/>
    </reaction>
</comment>
<comment type="similarity">
    <text evidence="1">Belongs to the four-carbon acid sugar kinase family.</text>
</comment>
<evidence type="ECO:0000256" key="4">
    <source>
        <dbReference type="ARBA" id="ARBA00022777"/>
    </source>
</evidence>
<evidence type="ECO:0000256" key="8">
    <source>
        <dbReference type="ARBA" id="ARBA00036346"/>
    </source>
</evidence>
<dbReference type="InterPro" id="IPR050007">
    <property type="entry name" value="OtnK"/>
</dbReference>
<evidence type="ECO:0000256" key="1">
    <source>
        <dbReference type="ARBA" id="ARBA00005715"/>
    </source>
</evidence>
<evidence type="ECO:0000259" key="13">
    <source>
        <dbReference type="Pfam" id="PF07005"/>
    </source>
</evidence>
<comment type="catalytic activity">
    <reaction evidence="7">
        <text>3-dehydro-L-erythronate + ATP = 3-dehydro-4-O-phospho-L-erythronate + ADP + H(+)</text>
        <dbReference type="Rhea" id="RHEA:52552"/>
        <dbReference type="ChEBI" id="CHEBI:15378"/>
        <dbReference type="ChEBI" id="CHEBI:30616"/>
        <dbReference type="ChEBI" id="CHEBI:136592"/>
        <dbReference type="ChEBI" id="CHEBI:136670"/>
        <dbReference type="ChEBI" id="CHEBI:456216"/>
        <dbReference type="EC" id="2.7.1.217"/>
    </reaction>
</comment>
<comment type="function">
    <text evidence="9">Catalyzes the ATP-dependent phosphorylation of 3-oxo-tetronate to 3-oxo-tetronate 4-phosphate.</text>
</comment>
<evidence type="ECO:0000256" key="6">
    <source>
        <dbReference type="ARBA" id="ARBA00023277"/>
    </source>
</evidence>
<dbReference type="Gene3D" id="3.40.980.20">
    <property type="entry name" value="Four-carbon acid sugar kinase, nucleotide binding domain"/>
    <property type="match status" value="1"/>
</dbReference>
<evidence type="ECO:0000256" key="9">
    <source>
        <dbReference type="ARBA" id="ARBA00037335"/>
    </source>
</evidence>
<organism evidence="15">
    <name type="scientific">Salinicola endophyticus</name>
    <dbReference type="NCBI Taxonomy" id="1949083"/>
    <lineage>
        <taxon>Bacteria</taxon>
        <taxon>Pseudomonadati</taxon>
        <taxon>Pseudomonadota</taxon>
        <taxon>Gammaproteobacteria</taxon>
        <taxon>Oceanospirillales</taxon>
        <taxon>Halomonadaceae</taxon>
        <taxon>Salinicola</taxon>
    </lineage>
</organism>
<dbReference type="SUPFAM" id="SSF142764">
    <property type="entry name" value="YgbK-like"/>
    <property type="match status" value="1"/>
</dbReference>
<dbReference type="RefSeq" id="WP_353980425.1">
    <property type="nucleotide sequence ID" value="NZ_CP159578.1"/>
</dbReference>
<sequence>MPLIGCIADDFTGGTDLANNLVKSGFRTRQVIGVPDSDSPNEPVDAVVVALKSRSIPAADAVSQSLAALEWLRRQGCEKFFFKYCSTFDSTPEGNIGPVAEALMTALGVDGTLFCPAFPATGRTVYQGHLFVGDRLLNDSGMERHPLNPMRDADLVRWLGQQTQAATGLVDHACLSRGEAATRERIDQLIAEGRPLIVTDTLDDAQLTTLARASAHLPLVTGGSGLALGLGALYQPAVSDPGQLPSAQGSAVILAGSASRRTREQIEHATARLPTYTLDPQRLADDFDATLEAVMVWATPQLGETPLLIHSDTRPEAVEAAQAQLGVEAAGALIERALATLAERLLAQGVRQWIVAGGETSGAIVQALGIAALRIGPEIAPGVPWTHAATASGDIHLALKSGNFGAPEMFTSAWEIIR</sequence>
<evidence type="ECO:0000256" key="12">
    <source>
        <dbReference type="ARBA" id="ARBA00041377"/>
    </source>
</evidence>
<keyword evidence="5" id="KW-0067">ATP-binding</keyword>
<keyword evidence="3" id="KW-0547">Nucleotide-binding</keyword>
<evidence type="ECO:0000256" key="7">
    <source>
        <dbReference type="ARBA" id="ARBA00035898"/>
    </source>
</evidence>
<evidence type="ECO:0000256" key="5">
    <source>
        <dbReference type="ARBA" id="ARBA00022840"/>
    </source>
</evidence>
<dbReference type="NCBIfam" id="NF043035">
    <property type="entry name" value="OxoTetrKin"/>
    <property type="match status" value="1"/>
</dbReference>
<gene>
    <name evidence="15" type="primary">otnK</name>
    <name evidence="15" type="ORF">ABV408_18945</name>
</gene>
<dbReference type="InterPro" id="IPR031475">
    <property type="entry name" value="NBD_C"/>
</dbReference>
<dbReference type="Pfam" id="PF17042">
    <property type="entry name" value="NBD_C"/>
    <property type="match status" value="1"/>
</dbReference>
<dbReference type="InterPro" id="IPR010737">
    <property type="entry name" value="4-carb_acid_sugar_kinase_N"/>
</dbReference>
<proteinExistence type="inferred from homology"/>
<evidence type="ECO:0000256" key="10">
    <source>
        <dbReference type="ARBA" id="ARBA00039095"/>
    </source>
</evidence>
<accession>A0AB74UEQ8</accession>
<evidence type="ECO:0000313" key="15">
    <source>
        <dbReference type="EMBL" id="XCJ79495.1"/>
    </source>
</evidence>
<keyword evidence="6" id="KW-0119">Carbohydrate metabolism</keyword>
<protein>
    <recommendedName>
        <fullName evidence="11">3-oxo-tetronate kinase</fullName>
        <ecNumber evidence="10">2.7.1.217</ecNumber>
    </recommendedName>
    <alternativeName>
        <fullName evidence="12">3-dehydrotetronate 4-kinase</fullName>
    </alternativeName>
</protein>
<dbReference type="GO" id="GO:0005524">
    <property type="term" value="F:ATP binding"/>
    <property type="evidence" value="ECO:0007669"/>
    <property type="project" value="UniProtKB-KW"/>
</dbReference>
<evidence type="ECO:0000256" key="11">
    <source>
        <dbReference type="ARBA" id="ARBA00039461"/>
    </source>
</evidence>
<reference evidence="15" key="1">
    <citation type="submission" date="2024-06" db="EMBL/GenBank/DDBJ databases">
        <title>Complete genome of Salinicola endophyticus HNIBRBA4755.</title>
        <authorList>
            <person name="Shin S.Y."/>
            <person name="Kang H."/>
            <person name="Song J."/>
        </authorList>
    </citation>
    <scope>NUCLEOTIDE SEQUENCE</scope>
    <source>
        <strain evidence="15">HNIBRBA4755</strain>
    </source>
</reference>
<dbReference type="GO" id="GO:0016301">
    <property type="term" value="F:kinase activity"/>
    <property type="evidence" value="ECO:0007669"/>
    <property type="project" value="UniProtKB-KW"/>
</dbReference>
<evidence type="ECO:0000259" key="14">
    <source>
        <dbReference type="Pfam" id="PF17042"/>
    </source>
</evidence>
<feature type="domain" description="Four-carbon acid sugar kinase N-terminal" evidence="13">
    <location>
        <begin position="4"/>
        <end position="229"/>
    </location>
</feature>
<evidence type="ECO:0000256" key="3">
    <source>
        <dbReference type="ARBA" id="ARBA00022741"/>
    </source>
</evidence>
<dbReference type="InterPro" id="IPR037051">
    <property type="entry name" value="4-carb_acid_sugar_kinase_N_sf"/>
</dbReference>
<dbReference type="AlphaFoldDB" id="A0AB74UEQ8"/>
<name>A0AB74UEQ8_9GAMM</name>
<dbReference type="EMBL" id="CP159578">
    <property type="protein sequence ID" value="XCJ79495.1"/>
    <property type="molecule type" value="Genomic_DNA"/>
</dbReference>